<dbReference type="EMBL" id="OB660546">
    <property type="protein sequence ID" value="CAD7225299.1"/>
    <property type="molecule type" value="Genomic_DNA"/>
</dbReference>
<dbReference type="OrthoDB" id="6335178at2759"/>
<proteinExistence type="predicted"/>
<dbReference type="PANTHER" id="PTHR24161:SF85">
    <property type="entry name" value="PALMITOYLTRANSFERASE HIP14"/>
    <property type="match status" value="1"/>
</dbReference>
<sequence>MGIGREQLFDSAALDEEAVKTCPGRYRCRPPSPLSRVPVPRIRLPHLPICTLMHFRRMKARKGHGRKEEIEPNQNGTSPDCGAVLLQAERKVDSNQRAGTGRKGDNKKKGRKLTALTGEHLRESFVVPAHGPRVPTDPLKRGDWTPLMCASARDSADSLAVVKLLLEASADVTLKNKDGWTPIHLACRTGFEELLQLLLDAVPAEKFQSVLHDRTNNGRTILHIMALHNNSERMSCLFPEPLLLQLATITDSCGHTPLDDAVAAGAKESERCLK</sequence>
<dbReference type="Gene3D" id="1.25.40.20">
    <property type="entry name" value="Ankyrin repeat-containing domain"/>
    <property type="match status" value="1"/>
</dbReference>
<dbReference type="PANTHER" id="PTHR24161">
    <property type="entry name" value="ANK_REP_REGION DOMAIN-CONTAINING PROTEIN-RELATED"/>
    <property type="match status" value="1"/>
</dbReference>
<accession>A0A7R8ZKX4</accession>
<reference evidence="3" key="1">
    <citation type="submission" date="2020-11" db="EMBL/GenBank/DDBJ databases">
        <authorList>
            <person name="Tran Van P."/>
        </authorList>
    </citation>
    <scope>NUCLEOTIDE SEQUENCE</scope>
</reference>
<evidence type="ECO:0000256" key="2">
    <source>
        <dbReference type="ARBA" id="ARBA00023043"/>
    </source>
</evidence>
<name>A0A7R8ZKX4_9CRUS</name>
<dbReference type="PROSITE" id="PS50297">
    <property type="entry name" value="ANK_REP_REGION"/>
    <property type="match status" value="1"/>
</dbReference>
<keyword evidence="2" id="KW-0040">ANK repeat</keyword>
<organism evidence="3">
    <name type="scientific">Cyprideis torosa</name>
    <dbReference type="NCBI Taxonomy" id="163714"/>
    <lineage>
        <taxon>Eukaryota</taxon>
        <taxon>Metazoa</taxon>
        <taxon>Ecdysozoa</taxon>
        <taxon>Arthropoda</taxon>
        <taxon>Crustacea</taxon>
        <taxon>Oligostraca</taxon>
        <taxon>Ostracoda</taxon>
        <taxon>Podocopa</taxon>
        <taxon>Podocopida</taxon>
        <taxon>Cytherocopina</taxon>
        <taxon>Cytheroidea</taxon>
        <taxon>Cytherideidae</taxon>
        <taxon>Cyprideis</taxon>
    </lineage>
</organism>
<dbReference type="InterPro" id="IPR036770">
    <property type="entry name" value="Ankyrin_rpt-contain_sf"/>
</dbReference>
<evidence type="ECO:0000256" key="1">
    <source>
        <dbReference type="ARBA" id="ARBA00022737"/>
    </source>
</evidence>
<protein>
    <submittedName>
        <fullName evidence="3">Uncharacterized protein</fullName>
    </submittedName>
</protein>
<keyword evidence="1" id="KW-0677">Repeat</keyword>
<dbReference type="InterPro" id="IPR002110">
    <property type="entry name" value="Ankyrin_rpt"/>
</dbReference>
<dbReference type="SMART" id="SM00248">
    <property type="entry name" value="ANK"/>
    <property type="match status" value="3"/>
</dbReference>
<dbReference type="AlphaFoldDB" id="A0A7R8ZKX4"/>
<gene>
    <name evidence="3" type="ORF">CTOB1V02_LOCUS3244</name>
</gene>
<dbReference type="SUPFAM" id="SSF48403">
    <property type="entry name" value="Ankyrin repeat"/>
    <property type="match status" value="1"/>
</dbReference>
<evidence type="ECO:0000313" key="3">
    <source>
        <dbReference type="EMBL" id="CAD7225299.1"/>
    </source>
</evidence>
<dbReference type="Pfam" id="PF12796">
    <property type="entry name" value="Ank_2"/>
    <property type="match status" value="1"/>
</dbReference>
<dbReference type="PROSITE" id="PS50088">
    <property type="entry name" value="ANK_REPEAT"/>
    <property type="match status" value="2"/>
</dbReference>